<dbReference type="Gene3D" id="3.40.309.10">
    <property type="entry name" value="Aldehyde Dehydrogenase, Chain A, domain 2"/>
    <property type="match status" value="1"/>
</dbReference>
<dbReference type="GO" id="GO:0016620">
    <property type="term" value="F:oxidoreductase activity, acting on the aldehyde or oxo group of donors, NAD or NADP as acceptor"/>
    <property type="evidence" value="ECO:0007669"/>
    <property type="project" value="InterPro"/>
</dbReference>
<keyword evidence="9" id="KW-1185">Reference proteome</keyword>
<evidence type="ECO:0000256" key="4">
    <source>
        <dbReference type="PROSITE-ProRule" id="PRU10007"/>
    </source>
</evidence>
<evidence type="ECO:0000313" key="9">
    <source>
        <dbReference type="Proteomes" id="UP000285301"/>
    </source>
</evidence>
<evidence type="ECO:0000259" key="6">
    <source>
        <dbReference type="Pfam" id="PF00171"/>
    </source>
</evidence>
<name>A0A3S3Q4I9_9ACAR</name>
<reference evidence="7 9" key="1">
    <citation type="journal article" date="2018" name="Gigascience">
        <title>Genomes of trombidid mites reveal novel predicted allergens and laterally-transferred genes associated with secondary metabolism.</title>
        <authorList>
            <person name="Dong X."/>
            <person name="Chaisiri K."/>
            <person name="Xia D."/>
            <person name="Armstrong S.D."/>
            <person name="Fang Y."/>
            <person name="Donnelly M.J."/>
            <person name="Kadowaki T."/>
            <person name="McGarry J.W."/>
            <person name="Darby A.C."/>
            <person name="Makepeace B.L."/>
        </authorList>
    </citation>
    <scope>NUCLEOTIDE SEQUENCE [LARGE SCALE GENOMIC DNA]</scope>
    <source>
        <strain evidence="7">UoL-WK</strain>
    </source>
</reference>
<dbReference type="PANTHER" id="PTHR43720">
    <property type="entry name" value="2-AMINOMUCONIC SEMIALDEHYDE DEHYDROGENASE"/>
    <property type="match status" value="1"/>
</dbReference>
<dbReference type="PROSITE" id="PS00687">
    <property type="entry name" value="ALDEHYDE_DEHYDR_GLU"/>
    <property type="match status" value="1"/>
</dbReference>
<gene>
    <name evidence="8" type="ORF">B4U79_05173</name>
    <name evidence="7" type="ORF">B4U79_14324</name>
</gene>
<dbReference type="InterPro" id="IPR016163">
    <property type="entry name" value="Ald_DH_C"/>
</dbReference>
<dbReference type="FunFam" id="3.40.605.10:FF:000001">
    <property type="entry name" value="Aldehyde dehydrogenase 1"/>
    <property type="match status" value="1"/>
</dbReference>
<reference evidence="7" key="2">
    <citation type="submission" date="2018-11" db="EMBL/GenBank/DDBJ databases">
        <title>Trombidioid mite genomics.</title>
        <authorList>
            <person name="Dong X."/>
        </authorList>
    </citation>
    <scope>NUCLEOTIDE SEQUENCE</scope>
    <source>
        <strain evidence="7">UoL-WK</strain>
    </source>
</reference>
<dbReference type="AlphaFoldDB" id="A0A3S3Q4I9"/>
<evidence type="ECO:0000256" key="1">
    <source>
        <dbReference type="ARBA" id="ARBA00009986"/>
    </source>
</evidence>
<dbReference type="Pfam" id="PF00171">
    <property type="entry name" value="Aldedh"/>
    <property type="match status" value="1"/>
</dbReference>
<dbReference type="PANTHER" id="PTHR43720:SF2">
    <property type="entry name" value="2-AMINOMUCONIC SEMIALDEHYDE DEHYDROGENASE"/>
    <property type="match status" value="1"/>
</dbReference>
<comment type="caution">
    <text evidence="7">The sequence shown here is derived from an EMBL/GenBank/DDBJ whole genome shotgun (WGS) entry which is preliminary data.</text>
</comment>
<dbReference type="SUPFAM" id="SSF53720">
    <property type="entry name" value="ALDH-like"/>
    <property type="match status" value="1"/>
</dbReference>
<accession>A0A3S3Q4I9</accession>
<dbReference type="FunFam" id="3.40.309.10:FF:000012">
    <property type="entry name" value="Betaine aldehyde dehydrogenase"/>
    <property type="match status" value="1"/>
</dbReference>
<comment type="similarity">
    <text evidence="1 5">Belongs to the aldehyde dehydrogenase family.</text>
</comment>
<evidence type="ECO:0000256" key="5">
    <source>
        <dbReference type="RuleBase" id="RU003345"/>
    </source>
</evidence>
<sequence length="495" mass="54877">CKLIRKNMSALKVVEIKNYINGRFVPSEKHFESLNPATTEVCALIPDSDENEIDEAVDAAKKAFAKWSQTAVKERSYILFKIADLIEAKANELALLESMEQGKPLWLAETVDIPRAVLNFRHFATTVQSDSELAVVSSETEIVNYTLHEPIGVAGIITPWNLPLYLLTFKLAPALAYGNTVVAKPSELTSVTAFKLCEIMEEAGMPSGVVNIVFGYGNKAGKALVKHDDVKLISFTGSTATGTHIMQESARMAKKLSLEMGGKNAAIVFKDVNLQSTIPNLIRSCFLNQGEVCLSSSKIYVEKEIYDDFVELFVTETKKLKVGNPLSSDTFIGALISKDHLEKVKSYVKIAESENAEIKCGGIDCDFQLDDHVKNGFFFAPTVITNINESSRCMKEEIFGPVVCITHFESEEDVIKRANDVKYGLSATVWTQNVNKLLKVAHQLKVGTVWCNCWLVRNLHMPFGGMKMSGIGREGTQDSREFYTEKKTICIKLSN</sequence>
<dbReference type="EMBL" id="NCKU01006667">
    <property type="protein sequence ID" value="RWS03269.1"/>
    <property type="molecule type" value="Genomic_DNA"/>
</dbReference>
<organism evidence="7 9">
    <name type="scientific">Dinothrombium tinctorium</name>
    <dbReference type="NCBI Taxonomy" id="1965070"/>
    <lineage>
        <taxon>Eukaryota</taxon>
        <taxon>Metazoa</taxon>
        <taxon>Ecdysozoa</taxon>
        <taxon>Arthropoda</taxon>
        <taxon>Chelicerata</taxon>
        <taxon>Arachnida</taxon>
        <taxon>Acari</taxon>
        <taxon>Acariformes</taxon>
        <taxon>Trombidiformes</taxon>
        <taxon>Prostigmata</taxon>
        <taxon>Anystina</taxon>
        <taxon>Parasitengona</taxon>
        <taxon>Trombidioidea</taxon>
        <taxon>Trombidiidae</taxon>
        <taxon>Dinothrombium</taxon>
    </lineage>
</organism>
<dbReference type="OrthoDB" id="310895at2759"/>
<evidence type="ECO:0000256" key="3">
    <source>
        <dbReference type="ARBA" id="ARBA00023027"/>
    </source>
</evidence>
<evidence type="ECO:0000256" key="2">
    <source>
        <dbReference type="ARBA" id="ARBA00023002"/>
    </source>
</evidence>
<dbReference type="STRING" id="1965070.A0A3S3Q4I9"/>
<evidence type="ECO:0000313" key="8">
    <source>
        <dbReference type="EMBL" id="RWS05609.1"/>
    </source>
</evidence>
<dbReference type="InterPro" id="IPR016162">
    <property type="entry name" value="Ald_DH_N"/>
</dbReference>
<dbReference type="EMBL" id="NCKU01004673">
    <property type="protein sequence ID" value="RWS05609.1"/>
    <property type="molecule type" value="Genomic_DNA"/>
</dbReference>
<dbReference type="CDD" id="cd07093">
    <property type="entry name" value="ALDH_F8_HMSADH"/>
    <property type="match status" value="1"/>
</dbReference>
<dbReference type="InterPro" id="IPR016161">
    <property type="entry name" value="Ald_DH/histidinol_DH"/>
</dbReference>
<feature type="non-terminal residue" evidence="7">
    <location>
        <position position="1"/>
    </location>
</feature>
<feature type="domain" description="Aldehyde dehydrogenase" evidence="6">
    <location>
        <begin position="26"/>
        <end position="489"/>
    </location>
</feature>
<dbReference type="Gene3D" id="3.40.605.10">
    <property type="entry name" value="Aldehyde Dehydrogenase, Chain A, domain 1"/>
    <property type="match status" value="1"/>
</dbReference>
<dbReference type="Proteomes" id="UP000285301">
    <property type="component" value="Unassembled WGS sequence"/>
</dbReference>
<dbReference type="InterPro" id="IPR015590">
    <property type="entry name" value="Aldehyde_DH_dom"/>
</dbReference>
<evidence type="ECO:0000313" key="7">
    <source>
        <dbReference type="EMBL" id="RWS03269.1"/>
    </source>
</evidence>
<feature type="active site" evidence="4">
    <location>
        <position position="259"/>
    </location>
</feature>
<protein>
    <submittedName>
        <fullName evidence="7">Aldehyde dehydrogenase family 8 member A1-like protein</fullName>
    </submittedName>
</protein>
<keyword evidence="2 5" id="KW-0560">Oxidoreductase</keyword>
<dbReference type="FunFam" id="3.40.605.10:FF:000026">
    <property type="entry name" value="Aldehyde dehydrogenase, putative"/>
    <property type="match status" value="1"/>
</dbReference>
<keyword evidence="3" id="KW-0520">NAD</keyword>
<dbReference type="InterPro" id="IPR029510">
    <property type="entry name" value="Ald_DH_CS_GLU"/>
</dbReference>
<proteinExistence type="inferred from homology"/>